<evidence type="ECO:0000256" key="12">
    <source>
        <dbReference type="ARBA" id="ARBA00033197"/>
    </source>
</evidence>
<evidence type="ECO:0000256" key="13">
    <source>
        <dbReference type="SAM" id="Coils"/>
    </source>
</evidence>
<organism evidence="14 15">
    <name type="scientific">Microcaecilia unicolor</name>
    <dbReference type="NCBI Taxonomy" id="1415580"/>
    <lineage>
        <taxon>Eukaryota</taxon>
        <taxon>Metazoa</taxon>
        <taxon>Chordata</taxon>
        <taxon>Craniata</taxon>
        <taxon>Vertebrata</taxon>
        <taxon>Euteleostomi</taxon>
        <taxon>Amphibia</taxon>
        <taxon>Gymnophiona</taxon>
        <taxon>Siphonopidae</taxon>
        <taxon>Microcaecilia</taxon>
    </lineage>
</organism>
<dbReference type="PANTHER" id="PTHR13372:SF3">
    <property type="entry name" value="MULTICILIN"/>
    <property type="match status" value="1"/>
</dbReference>
<dbReference type="GO" id="GO:0030030">
    <property type="term" value="P:cell projection organization"/>
    <property type="evidence" value="ECO:0007669"/>
    <property type="project" value="UniProtKB-KW"/>
</dbReference>
<evidence type="ECO:0000256" key="2">
    <source>
        <dbReference type="ARBA" id="ARBA00007979"/>
    </source>
</evidence>
<gene>
    <name evidence="15" type="primary">MCIDAS</name>
</gene>
<dbReference type="GeneID" id="115462264"/>
<evidence type="ECO:0000256" key="9">
    <source>
        <dbReference type="ARBA" id="ARBA00023242"/>
    </source>
</evidence>
<evidence type="ECO:0000313" key="15">
    <source>
        <dbReference type="RefSeq" id="XP_030048133.1"/>
    </source>
</evidence>
<dbReference type="GO" id="GO:0008156">
    <property type="term" value="P:negative regulation of DNA replication"/>
    <property type="evidence" value="ECO:0007669"/>
    <property type="project" value="TreeGrafter"/>
</dbReference>
<dbReference type="PANTHER" id="PTHR13372">
    <property type="entry name" value="GEMININ"/>
    <property type="match status" value="1"/>
</dbReference>
<evidence type="ECO:0000256" key="3">
    <source>
        <dbReference type="ARBA" id="ARBA00018222"/>
    </source>
</evidence>
<keyword evidence="4" id="KW-0970">Cilium biogenesis/degradation</keyword>
<feature type="coiled-coil region" evidence="13">
    <location>
        <begin position="193"/>
        <end position="237"/>
    </location>
</feature>
<dbReference type="Pfam" id="PF07412">
    <property type="entry name" value="Geminin"/>
    <property type="match status" value="1"/>
</dbReference>
<keyword evidence="6 13" id="KW-0175">Coiled coil</keyword>
<keyword evidence="9" id="KW-0539">Nucleus</keyword>
<evidence type="ECO:0000256" key="8">
    <source>
        <dbReference type="ARBA" id="ARBA00023163"/>
    </source>
</evidence>
<evidence type="ECO:0000256" key="7">
    <source>
        <dbReference type="ARBA" id="ARBA00023159"/>
    </source>
</evidence>
<comment type="subcellular location">
    <subcellularLocation>
        <location evidence="1">Nucleus</location>
    </subcellularLocation>
</comment>
<dbReference type="AlphaFoldDB" id="A0A6P7X6Q2"/>
<dbReference type="KEGG" id="muo:115462264"/>
<dbReference type="InterPro" id="IPR022786">
    <property type="entry name" value="Geminin/Multicilin"/>
</dbReference>
<evidence type="ECO:0000256" key="10">
    <source>
        <dbReference type="ARBA" id="ARBA00023306"/>
    </source>
</evidence>
<keyword evidence="7" id="KW-0010">Activator</keyword>
<dbReference type="CDD" id="cd22590">
    <property type="entry name" value="McIdas_CC"/>
    <property type="match status" value="1"/>
</dbReference>
<keyword evidence="10" id="KW-0131">Cell cycle</keyword>
<dbReference type="InParanoid" id="A0A6P7X6Q2"/>
<evidence type="ECO:0000256" key="5">
    <source>
        <dbReference type="ARBA" id="ARBA00023015"/>
    </source>
</evidence>
<name>A0A6P7X6Q2_9AMPH</name>
<dbReference type="GO" id="GO:0045786">
    <property type="term" value="P:negative regulation of cell cycle"/>
    <property type="evidence" value="ECO:0007669"/>
    <property type="project" value="TreeGrafter"/>
</dbReference>
<evidence type="ECO:0000256" key="11">
    <source>
        <dbReference type="ARBA" id="ARBA00031136"/>
    </source>
</evidence>
<dbReference type="Gene3D" id="1.20.5.1180">
    <property type="entry name" value="Geminin coiled-coil domain"/>
    <property type="match status" value="1"/>
</dbReference>
<evidence type="ECO:0000256" key="1">
    <source>
        <dbReference type="ARBA" id="ARBA00004123"/>
    </source>
</evidence>
<evidence type="ECO:0000313" key="14">
    <source>
        <dbReference type="Proteomes" id="UP000515156"/>
    </source>
</evidence>
<evidence type="ECO:0000256" key="4">
    <source>
        <dbReference type="ARBA" id="ARBA00022794"/>
    </source>
</evidence>
<evidence type="ECO:0000256" key="6">
    <source>
        <dbReference type="ARBA" id="ARBA00023054"/>
    </source>
</evidence>
<accession>A0A6P7X6Q2</accession>
<dbReference type="Proteomes" id="UP000515156">
    <property type="component" value="Chromosome 2"/>
</dbReference>
<comment type="similarity">
    <text evidence="2">Belongs to the geminin family.</text>
</comment>
<reference evidence="15" key="1">
    <citation type="submission" date="2025-08" db="UniProtKB">
        <authorList>
            <consortium name="RefSeq"/>
        </authorList>
    </citation>
    <scope>IDENTIFICATION</scope>
</reference>
<keyword evidence="14" id="KW-1185">Reference proteome</keyword>
<sequence length="387" mass="43237">MQNRRKAFDQLCPNRVLDLASRQIKKQVKPEKKSVTRRIFGDNSPVTVYIDQSPDTVDSALSTIDWQDLADCTSVLQQDCTSVLQQDSSSNASTQQNRSLQTSPEFSLQDFRDVVDNLMSDPSSLMQPSLGAVDFNVPPCDVSAFEPCMVNSVLPAETNLLHVGLQTTTFPEQYWRDLADHNQKALGDALVENNQLHLTLTEKQEEIASLKERNVQLKELANQAKHLSSVLDELMSHRPQEDGKVPAEFFINKSPTKRSIEELYANNHDGKQVDEILREITEKCYAALRTIDPMDNKRTKLHVENPGAPDCSGGKCPAINMHGAFHGLQTCTGQSSVNLSNSDLEEGLGFRTSIRDHCTIRTLAFPQGNAFMIRTSNGGYKFRWVPS</sequence>
<protein>
    <recommendedName>
        <fullName evidence="3">Multicilin</fullName>
    </recommendedName>
    <alternativeName>
        <fullName evidence="11">Multiciliate differentiation and DNA synthesis-associated cell cycle protein</fullName>
    </alternativeName>
    <alternativeName>
        <fullName evidence="12">Protein Idas</fullName>
    </alternativeName>
</protein>
<dbReference type="SUPFAM" id="SSF111469">
    <property type="entry name" value="Geminin coiled-coil domain"/>
    <property type="match status" value="1"/>
</dbReference>
<dbReference type="GO" id="GO:0005634">
    <property type="term" value="C:nucleus"/>
    <property type="evidence" value="ECO:0007669"/>
    <property type="project" value="UniProtKB-SubCell"/>
</dbReference>
<dbReference type="RefSeq" id="XP_030048133.1">
    <property type="nucleotide sequence ID" value="XM_030192273.1"/>
</dbReference>
<dbReference type="OrthoDB" id="9445365at2759"/>
<dbReference type="FunCoup" id="A0A6P7X6Q2">
    <property type="interactions" value="1626"/>
</dbReference>
<proteinExistence type="inferred from homology"/>
<keyword evidence="8" id="KW-0804">Transcription</keyword>
<dbReference type="CTD" id="345643"/>
<keyword evidence="5" id="KW-0805">Transcription regulation</keyword>